<keyword evidence="2" id="KW-1185">Reference proteome</keyword>
<evidence type="ECO:0000313" key="2">
    <source>
        <dbReference type="Proteomes" id="UP000051574"/>
    </source>
</evidence>
<dbReference type="InterPro" id="IPR010562">
    <property type="entry name" value="Haemolymph_juvenile_hormone-bd"/>
</dbReference>
<gene>
    <name evidence="1" type="ORF">AMK59_1685</name>
</gene>
<sequence>AGVVRGGLDAFEATITGIMDSAANVTDRIRRLLEEFRRYMITGIPEIGLPILDPLSIERIDLNITNEQLTLVGFVDDVKVKYLSKFRLDHINYKMSQSILELNITFSQLDIKGYYDIDGQVGEMFKFYGKGRFWLHLYGLSIGTISRIRITPSTYPPFYVHSMRITPKLRKLENNFEGLMNNTQTGDTFNKAITRLAPAALDTLWPEIEDKVSAILISIINDKIR</sequence>
<dbReference type="Gene3D" id="3.15.10.30">
    <property type="entry name" value="Haemolymph juvenile hormone binding protein"/>
    <property type="match status" value="1"/>
</dbReference>
<proteinExistence type="predicted"/>
<dbReference type="AlphaFoldDB" id="A0A0T6BFJ1"/>
<dbReference type="Proteomes" id="UP000051574">
    <property type="component" value="Unassembled WGS sequence"/>
</dbReference>
<dbReference type="EMBL" id="LJIG01001007">
    <property type="protein sequence ID" value="KRT85933.1"/>
    <property type="molecule type" value="Genomic_DNA"/>
</dbReference>
<accession>A0A0T6BFJ1</accession>
<comment type="caution">
    <text evidence="1">The sequence shown here is derived from an EMBL/GenBank/DDBJ whole genome shotgun (WGS) entry which is preliminary data.</text>
</comment>
<protein>
    <submittedName>
        <fullName evidence="1">Hemolymph juvenile hormone-binding protein</fullName>
    </submittedName>
</protein>
<reference evidence="1 2" key="1">
    <citation type="submission" date="2015-09" db="EMBL/GenBank/DDBJ databases">
        <title>Draft genome of the scarab beetle Oryctes borbonicus.</title>
        <authorList>
            <person name="Meyer J.M."/>
            <person name="Markov G.V."/>
            <person name="Baskaran P."/>
            <person name="Herrmann M."/>
            <person name="Sommer R.J."/>
            <person name="Roedelsperger C."/>
        </authorList>
    </citation>
    <scope>NUCLEOTIDE SEQUENCE [LARGE SCALE GENOMIC DNA]</scope>
    <source>
        <strain evidence="1">OB123</strain>
        <tissue evidence="1">Whole animal</tissue>
    </source>
</reference>
<name>A0A0T6BFJ1_9SCAR</name>
<feature type="non-terminal residue" evidence="1">
    <location>
        <position position="225"/>
    </location>
</feature>
<dbReference type="PANTHER" id="PTHR11008:SF9">
    <property type="entry name" value="PROTEIN TAKEOUT-LIKE PROTEIN"/>
    <property type="match status" value="1"/>
</dbReference>
<feature type="non-terminal residue" evidence="1">
    <location>
        <position position="1"/>
    </location>
</feature>
<evidence type="ECO:0000313" key="1">
    <source>
        <dbReference type="EMBL" id="KRT85933.1"/>
    </source>
</evidence>
<dbReference type="InterPro" id="IPR038606">
    <property type="entry name" value="To_sf"/>
</dbReference>
<dbReference type="SMART" id="SM00700">
    <property type="entry name" value="JHBP"/>
    <property type="match status" value="1"/>
</dbReference>
<dbReference type="PANTHER" id="PTHR11008">
    <property type="entry name" value="PROTEIN TAKEOUT-LIKE PROTEIN"/>
    <property type="match status" value="1"/>
</dbReference>
<organism evidence="1 2">
    <name type="scientific">Oryctes borbonicus</name>
    <dbReference type="NCBI Taxonomy" id="1629725"/>
    <lineage>
        <taxon>Eukaryota</taxon>
        <taxon>Metazoa</taxon>
        <taxon>Ecdysozoa</taxon>
        <taxon>Arthropoda</taxon>
        <taxon>Hexapoda</taxon>
        <taxon>Insecta</taxon>
        <taxon>Pterygota</taxon>
        <taxon>Neoptera</taxon>
        <taxon>Endopterygota</taxon>
        <taxon>Coleoptera</taxon>
        <taxon>Polyphaga</taxon>
        <taxon>Scarabaeiformia</taxon>
        <taxon>Scarabaeidae</taxon>
        <taxon>Dynastinae</taxon>
        <taxon>Oryctes</taxon>
    </lineage>
</organism>
<dbReference type="OrthoDB" id="6380971at2759"/>
<dbReference type="Pfam" id="PF06585">
    <property type="entry name" value="JHBP"/>
    <property type="match status" value="1"/>
</dbReference>